<comment type="similarity">
    <text evidence="3">Belongs to the class-III pyridoxal-phosphate-dependent aminotransferase family.</text>
</comment>
<comment type="cofactor">
    <cofactor evidence="1">
        <name>pyridoxal 5'-phosphate</name>
        <dbReference type="ChEBI" id="CHEBI:597326"/>
    </cofactor>
</comment>
<dbReference type="Gene3D" id="3.90.1150.10">
    <property type="entry name" value="Aspartate Aminotransferase, domain 1"/>
    <property type="match status" value="1"/>
</dbReference>
<dbReference type="SUPFAM" id="SSF53383">
    <property type="entry name" value="PLP-dependent transferases"/>
    <property type="match status" value="1"/>
</dbReference>
<dbReference type="PANTHER" id="PTHR43713">
    <property type="entry name" value="GLUTAMATE-1-SEMIALDEHYDE 2,1-AMINOMUTASE"/>
    <property type="match status" value="1"/>
</dbReference>
<dbReference type="GO" id="GO:0030170">
    <property type="term" value="F:pyridoxal phosphate binding"/>
    <property type="evidence" value="ECO:0007669"/>
    <property type="project" value="InterPro"/>
</dbReference>
<dbReference type="EMBL" id="LT984809">
    <property type="protein sequence ID" value="SPD49275.1"/>
    <property type="molecule type" value="Genomic_DNA"/>
</dbReference>
<geneLocation type="plasmid" evidence="4">
    <name>CBM2613_p</name>
</geneLocation>
<dbReference type="Proteomes" id="UP000256952">
    <property type="component" value="Plasmid CBM2613_p"/>
</dbReference>
<accession>A0A375HD81</accession>
<proteinExistence type="inferred from homology"/>
<organism evidence="5">
    <name type="scientific">Cupriavidus taiwanensis</name>
    <dbReference type="NCBI Taxonomy" id="164546"/>
    <lineage>
        <taxon>Bacteria</taxon>
        <taxon>Pseudomonadati</taxon>
        <taxon>Pseudomonadota</taxon>
        <taxon>Betaproteobacteria</taxon>
        <taxon>Burkholderiales</taxon>
        <taxon>Burkholderiaceae</taxon>
        <taxon>Cupriavidus</taxon>
    </lineage>
</organism>
<dbReference type="InterPro" id="IPR015421">
    <property type="entry name" value="PyrdxlP-dep_Trfase_major"/>
</dbReference>
<geneLocation type="plasmid" evidence="6">
    <name>cbm2613_p</name>
</geneLocation>
<keyword evidence="2 3" id="KW-0663">Pyridoxal phosphate</keyword>
<keyword evidence="5" id="KW-0032">Aminotransferase</keyword>
<evidence type="ECO:0000313" key="6">
    <source>
        <dbReference type="Proteomes" id="UP000256952"/>
    </source>
</evidence>
<gene>
    <name evidence="5" type="ORF">CBM2612_P0620</name>
    <name evidence="4" type="ORF">CBM2613_P60156</name>
</gene>
<evidence type="ECO:0000313" key="4">
    <source>
        <dbReference type="EMBL" id="SOZ74830.1"/>
    </source>
</evidence>
<keyword evidence="5" id="KW-0614">Plasmid</keyword>
<dbReference type="InterPro" id="IPR015422">
    <property type="entry name" value="PyrdxlP-dep_Trfase_small"/>
</dbReference>
<dbReference type="InterPro" id="IPR005814">
    <property type="entry name" value="Aminotrans_3"/>
</dbReference>
<geneLocation type="plasmid" evidence="5">
    <name>I</name>
</geneLocation>
<dbReference type="GO" id="GO:0008483">
    <property type="term" value="F:transaminase activity"/>
    <property type="evidence" value="ECO:0007669"/>
    <property type="project" value="UniProtKB-KW"/>
</dbReference>
<keyword evidence="5" id="KW-0808">Transferase</keyword>
<dbReference type="Pfam" id="PF00202">
    <property type="entry name" value="Aminotran_3"/>
    <property type="match status" value="1"/>
</dbReference>
<dbReference type="PANTHER" id="PTHR43713:SF3">
    <property type="entry name" value="GLUTAMATE-1-SEMIALDEHYDE 2,1-AMINOMUTASE 1, CHLOROPLASTIC-RELATED"/>
    <property type="match status" value="1"/>
</dbReference>
<dbReference type="InterPro" id="IPR015424">
    <property type="entry name" value="PyrdxlP-dep_Trfase"/>
</dbReference>
<protein>
    <submittedName>
        <fullName evidence="5">Aminotransferase</fullName>
    </submittedName>
</protein>
<dbReference type="Gene3D" id="3.40.640.10">
    <property type="entry name" value="Type I PLP-dependent aspartate aminotransferase-like (Major domain)"/>
    <property type="match status" value="1"/>
</dbReference>
<dbReference type="AlphaFoldDB" id="A0A375HD81"/>
<name>A0A375HD81_9BURK</name>
<dbReference type="RefSeq" id="WP_115683913.1">
    <property type="nucleotide sequence ID" value="NZ_LT976979.1"/>
</dbReference>
<reference evidence="5 6" key="2">
    <citation type="submission" date="2018-01" db="EMBL/GenBank/DDBJ databases">
        <authorList>
            <person name="Gaut B.S."/>
            <person name="Morton B.R."/>
            <person name="Clegg M.T."/>
            <person name="Duvall M.R."/>
        </authorList>
    </citation>
    <scope>NUCLEOTIDE SEQUENCE</scope>
    <source>
        <strain evidence="5">Cupriavidus taiwanensis STM 8555</strain>
        <plasmid evidence="5">I</plasmid>
        <plasmid evidence="6">Plasmid cbm2613_p</plasmid>
    </source>
</reference>
<evidence type="ECO:0000313" key="5">
    <source>
        <dbReference type="EMBL" id="SPD49275.1"/>
    </source>
</evidence>
<evidence type="ECO:0000256" key="2">
    <source>
        <dbReference type="ARBA" id="ARBA00022898"/>
    </source>
</evidence>
<reference evidence="4" key="1">
    <citation type="submission" date="2018-01" db="EMBL/GenBank/DDBJ databases">
        <authorList>
            <person name="Clerissi C."/>
        </authorList>
    </citation>
    <scope>NUCLEOTIDE SEQUENCE</scope>
    <source>
        <strain evidence="4">Cupriavidus taiwanensis STM 8556</strain>
        <plasmid evidence="4">CBM2613_p</plasmid>
    </source>
</reference>
<sequence length="416" mass="45819">MSCSGSTGHLAEWERETRSSIIFKSAWGPMAQDIDGKIYLDMSSCSGASPLGSNNPEFKARLSQAMESDTDVLPSPVSAQRQMLAARISKRFATTPRVFFLRTGSCATEAAVRIARRRTGQPIILTAGFHGWHDIFQQYPWSDDSPAKDHYIQDFQYDLDILQKKLSQNIGKVAGIVVTPEPSVFPPELLHQIARMAILHGALLIVDEVLCGLRYADGGYCQAHQVPADLITLSKGLAQGIGLSAVIGTADAMSGADGVYLGNTYLRENRAFVAANLTQKIFEEDNIVARLADSGAVLKRLFHESFASFGIPARVLGSDAMFDIVMPSQRHGRAFVRRCLQYGIYTGYPATYMSNVSMGNTFFSALQEALKGALADYRKDEDMTAQVTDRSMIEYCWRAFRATANTCLSNKTYWAQ</sequence>
<dbReference type="EMBL" id="LT976981">
    <property type="protein sequence ID" value="SOZ74830.1"/>
    <property type="molecule type" value="Genomic_DNA"/>
</dbReference>
<evidence type="ECO:0000256" key="3">
    <source>
        <dbReference type="RuleBase" id="RU003560"/>
    </source>
</evidence>
<evidence type="ECO:0000256" key="1">
    <source>
        <dbReference type="ARBA" id="ARBA00001933"/>
    </source>
</evidence>